<dbReference type="InterPro" id="IPR039424">
    <property type="entry name" value="SBP_5"/>
</dbReference>
<name>A0A328CBG3_9DELT</name>
<dbReference type="EMBL" id="QHKO01000001">
    <property type="protein sequence ID" value="RAL24900.1"/>
    <property type="molecule type" value="Genomic_DNA"/>
</dbReference>
<dbReference type="GO" id="GO:0042597">
    <property type="term" value="C:periplasmic space"/>
    <property type="evidence" value="ECO:0007669"/>
    <property type="project" value="UniProtKB-ARBA"/>
</dbReference>
<evidence type="ECO:0000256" key="2">
    <source>
        <dbReference type="ARBA" id="ARBA00022448"/>
    </source>
</evidence>
<evidence type="ECO:0000313" key="6">
    <source>
        <dbReference type="EMBL" id="RAL24900.1"/>
    </source>
</evidence>
<organism evidence="6 7">
    <name type="scientific">Lujinxingia litoralis</name>
    <dbReference type="NCBI Taxonomy" id="2211119"/>
    <lineage>
        <taxon>Bacteria</taxon>
        <taxon>Deltaproteobacteria</taxon>
        <taxon>Bradymonadales</taxon>
        <taxon>Lujinxingiaceae</taxon>
        <taxon>Lujinxingia</taxon>
    </lineage>
</organism>
<dbReference type="Proteomes" id="UP000249169">
    <property type="component" value="Unassembled WGS sequence"/>
</dbReference>
<dbReference type="PANTHER" id="PTHR30290:SF9">
    <property type="entry name" value="OLIGOPEPTIDE-BINDING PROTEIN APPA"/>
    <property type="match status" value="1"/>
</dbReference>
<keyword evidence="7" id="KW-1185">Reference proteome</keyword>
<gene>
    <name evidence="6" type="ORF">DL240_01445</name>
</gene>
<comment type="caution">
    <text evidence="6">The sequence shown here is derived from an EMBL/GenBank/DDBJ whole genome shotgun (WGS) entry which is preliminary data.</text>
</comment>
<dbReference type="OrthoDB" id="9772924at2"/>
<evidence type="ECO:0000256" key="4">
    <source>
        <dbReference type="SAM" id="SignalP"/>
    </source>
</evidence>
<feature type="domain" description="Solute-binding protein family 5" evidence="5">
    <location>
        <begin position="98"/>
        <end position="422"/>
    </location>
</feature>
<keyword evidence="3 4" id="KW-0732">Signal</keyword>
<dbReference type="AlphaFoldDB" id="A0A328CBG3"/>
<dbReference type="Pfam" id="PF00496">
    <property type="entry name" value="SBP_bac_5"/>
    <property type="match status" value="1"/>
</dbReference>
<comment type="similarity">
    <text evidence="1">Belongs to the bacterial solute-binding protein 5 family.</text>
</comment>
<proteinExistence type="inferred from homology"/>
<keyword evidence="2" id="KW-0813">Transport</keyword>
<dbReference type="SUPFAM" id="SSF53850">
    <property type="entry name" value="Periplasmic binding protein-like II"/>
    <property type="match status" value="1"/>
</dbReference>
<dbReference type="GO" id="GO:0043190">
    <property type="term" value="C:ATP-binding cassette (ABC) transporter complex"/>
    <property type="evidence" value="ECO:0007669"/>
    <property type="project" value="InterPro"/>
</dbReference>
<dbReference type="InterPro" id="IPR000914">
    <property type="entry name" value="SBP_5_dom"/>
</dbReference>
<dbReference type="PROSITE" id="PS51257">
    <property type="entry name" value="PROKAR_LIPOPROTEIN"/>
    <property type="match status" value="1"/>
</dbReference>
<reference evidence="6 7" key="1">
    <citation type="submission" date="2018-05" db="EMBL/GenBank/DDBJ databases">
        <title>Lujinxingia marina gen. nov. sp. nov., a new facultative anaerobic member of the class Deltaproteobacteria, and proposal of Lujinxingaceae fam. nov.</title>
        <authorList>
            <person name="Li C.-M."/>
        </authorList>
    </citation>
    <scope>NUCLEOTIDE SEQUENCE [LARGE SCALE GENOMIC DNA]</scope>
    <source>
        <strain evidence="6 7">B210</strain>
    </source>
</reference>
<dbReference type="PANTHER" id="PTHR30290">
    <property type="entry name" value="PERIPLASMIC BINDING COMPONENT OF ABC TRANSPORTER"/>
    <property type="match status" value="1"/>
</dbReference>
<evidence type="ECO:0000313" key="7">
    <source>
        <dbReference type="Proteomes" id="UP000249169"/>
    </source>
</evidence>
<dbReference type="Gene3D" id="3.40.190.10">
    <property type="entry name" value="Periplasmic binding protein-like II"/>
    <property type="match status" value="1"/>
</dbReference>
<evidence type="ECO:0000256" key="1">
    <source>
        <dbReference type="ARBA" id="ARBA00005695"/>
    </source>
</evidence>
<protein>
    <recommendedName>
        <fullName evidence="5">Solute-binding protein family 5 domain-containing protein</fullName>
    </recommendedName>
</protein>
<dbReference type="GO" id="GO:1904680">
    <property type="term" value="F:peptide transmembrane transporter activity"/>
    <property type="evidence" value="ECO:0007669"/>
    <property type="project" value="TreeGrafter"/>
</dbReference>
<dbReference type="Gene3D" id="3.10.105.10">
    <property type="entry name" value="Dipeptide-binding Protein, Domain 3"/>
    <property type="match status" value="1"/>
</dbReference>
<accession>A0A328CBG3</accession>
<dbReference type="GO" id="GO:0015833">
    <property type="term" value="P:peptide transport"/>
    <property type="evidence" value="ECO:0007669"/>
    <property type="project" value="TreeGrafter"/>
</dbReference>
<dbReference type="RefSeq" id="WP_111728072.1">
    <property type="nucleotide sequence ID" value="NZ_QHKO01000001.1"/>
</dbReference>
<dbReference type="PIRSF" id="PIRSF002741">
    <property type="entry name" value="MppA"/>
    <property type="match status" value="1"/>
</dbReference>
<sequence length="536" mass="60012">MLHTRSPFRWLMLLTCALVLAGIGTTGCSSCSQESDQGAAFVVLLDASPKGLDPRFATSDSSAKIVGLLHAGLVSVDTADGARELRLARTIEQTSPVRYEVELRDDIYFHDGMPVTSADVEYTYMELDSELVRSPFAGLTRRIDTFEVLDERRFIITLKEPHAPFISDMALGIVPRHKCAGHKECEGDPVGAGPFAFVSQEGDLRVELRAFAGYYDGRPDIDRLVFKVVRDDNARLLALLGNTADVVQNAVAPLMLPVVEKSDRLEILSTPSFKYTYLAFNLEHEVLQDLKVRQAIAHAIDRESIIEHKFRGSARLSTGMLAPDHWAYEGEVARFAFDPQRARELLEEAGYPPGADGVRFELDFKVSASKFRRSMAELISQQLGEVGIKVTVRAYEWGTFFHDIRSRNFAITTLQWPSVMEPSLYRWIFHSENIPSAENRAAGANRGAYRNARVDTLLEAGDRETDPARRRAIYAEVQQILARELPYVSLWHEDNIAILKKGTERYYTTPNARFDALKQVVPAHKAPSPSAPQDPR</sequence>
<dbReference type="CDD" id="cd00995">
    <property type="entry name" value="PBP2_NikA_DppA_OppA_like"/>
    <property type="match status" value="1"/>
</dbReference>
<feature type="chain" id="PRO_5016378298" description="Solute-binding protein family 5 domain-containing protein" evidence="4">
    <location>
        <begin position="22"/>
        <end position="536"/>
    </location>
</feature>
<dbReference type="InterPro" id="IPR030678">
    <property type="entry name" value="Peptide/Ni-bd"/>
</dbReference>
<feature type="signal peptide" evidence="4">
    <location>
        <begin position="1"/>
        <end position="21"/>
    </location>
</feature>
<dbReference type="Gene3D" id="3.90.76.10">
    <property type="entry name" value="Dipeptide-binding Protein, Domain 1"/>
    <property type="match status" value="1"/>
</dbReference>
<evidence type="ECO:0000256" key="3">
    <source>
        <dbReference type="ARBA" id="ARBA00022729"/>
    </source>
</evidence>
<evidence type="ECO:0000259" key="5">
    <source>
        <dbReference type="Pfam" id="PF00496"/>
    </source>
</evidence>